<dbReference type="Gene3D" id="3.20.20.70">
    <property type="entry name" value="Aldolase class I"/>
    <property type="match status" value="1"/>
</dbReference>
<reference evidence="2 3" key="1">
    <citation type="submission" date="2024-03" db="EMBL/GenBank/DDBJ databases">
        <title>Complete genome of BD2.</title>
        <authorList>
            <person name="Cao G."/>
        </authorList>
    </citation>
    <scope>NUCLEOTIDE SEQUENCE [LARGE SCALE GENOMIC DNA]</scope>
    <source>
        <strain evidence="2 3">BD2</strain>
    </source>
</reference>
<evidence type="ECO:0000259" key="1">
    <source>
        <dbReference type="Pfam" id="PF00724"/>
    </source>
</evidence>
<dbReference type="NCBIfam" id="NF007899">
    <property type="entry name" value="PRK10605.1"/>
    <property type="match status" value="1"/>
</dbReference>
<evidence type="ECO:0000313" key="2">
    <source>
        <dbReference type="EMBL" id="WXL27670.1"/>
    </source>
</evidence>
<organism evidence="2 3">
    <name type="scientific">Ectopseudomonas mendocina</name>
    <name type="common">Pseudomonas mendocina</name>
    <dbReference type="NCBI Taxonomy" id="300"/>
    <lineage>
        <taxon>Bacteria</taxon>
        <taxon>Pseudomonadati</taxon>
        <taxon>Pseudomonadota</taxon>
        <taxon>Gammaproteobacteria</taxon>
        <taxon>Pseudomonadales</taxon>
        <taxon>Pseudomonadaceae</taxon>
        <taxon>Ectopseudomonas</taxon>
    </lineage>
</organism>
<protein>
    <submittedName>
        <fullName evidence="2">Alkene reductase</fullName>
    </submittedName>
</protein>
<dbReference type="InterPro" id="IPR013785">
    <property type="entry name" value="Aldolase_TIM"/>
</dbReference>
<dbReference type="CDD" id="cd02933">
    <property type="entry name" value="OYE_like_FMN"/>
    <property type="match status" value="1"/>
</dbReference>
<sequence>MSHIQSLLQPFKLSTFTAKNRVLMAPMTRARSTQPGDIPNALTAEYYSQRASAGLIITEGVPVAPGAKGYAFTPGIFTDEQQAGWKLVTDAVHAKGGLIAAQLWHVGRISHHSVLPEGQPPVAPSPIRAQAKTFAFDEQGNPGMVDCDEPYLLSEKGIARVVEEFAQAARRADAAGFDLVELHGANGYLIEQFLSVSTNHRTDGYGGSIANRARFALEVVDAVSEVLGAQRVGIRLSPWCPPFVNDMDFSSEAGEITLYLAEELSKRNVAYIHLAEWPGANYTTEFRQQLRDKFNGTIIVCGGYTQETAQQTIDTGLIDAIAFGKHFISNPDLPERFAQGAALAEPDPSSFYGGADKGYTDYPFLSK</sequence>
<keyword evidence="3" id="KW-1185">Reference proteome</keyword>
<accession>A0ABZ2RMN1</accession>
<dbReference type="SUPFAM" id="SSF51395">
    <property type="entry name" value="FMN-linked oxidoreductases"/>
    <property type="match status" value="1"/>
</dbReference>
<dbReference type="PANTHER" id="PTHR22893">
    <property type="entry name" value="NADH OXIDOREDUCTASE-RELATED"/>
    <property type="match status" value="1"/>
</dbReference>
<feature type="domain" description="NADH:flavin oxidoreductase/NADH oxidase N-terminal" evidence="1">
    <location>
        <begin position="7"/>
        <end position="341"/>
    </location>
</feature>
<name>A0ABZ2RMN1_ECTME</name>
<evidence type="ECO:0000313" key="3">
    <source>
        <dbReference type="Proteomes" id="UP001476583"/>
    </source>
</evidence>
<gene>
    <name evidence="2" type="ORF">WG219_09515</name>
</gene>
<dbReference type="InterPro" id="IPR001155">
    <property type="entry name" value="OxRdtase_FMN_N"/>
</dbReference>
<dbReference type="EMBL" id="CP148074">
    <property type="protein sequence ID" value="WXL27670.1"/>
    <property type="molecule type" value="Genomic_DNA"/>
</dbReference>
<dbReference type="Proteomes" id="UP001476583">
    <property type="component" value="Chromosome"/>
</dbReference>
<dbReference type="Pfam" id="PF00724">
    <property type="entry name" value="Oxidored_FMN"/>
    <property type="match status" value="1"/>
</dbReference>
<proteinExistence type="predicted"/>
<dbReference type="InterPro" id="IPR045247">
    <property type="entry name" value="Oye-like"/>
</dbReference>
<dbReference type="PANTHER" id="PTHR22893:SF91">
    <property type="entry name" value="NADPH DEHYDROGENASE 2-RELATED"/>
    <property type="match status" value="1"/>
</dbReference>